<evidence type="ECO:0000256" key="17">
    <source>
        <dbReference type="RuleBase" id="RU361210"/>
    </source>
</evidence>
<dbReference type="GO" id="GO:0000159">
    <property type="term" value="C:protein phosphatase type 2A complex"/>
    <property type="evidence" value="ECO:0007669"/>
    <property type="project" value="TreeGrafter"/>
</dbReference>
<evidence type="ECO:0000256" key="11">
    <source>
        <dbReference type="ARBA" id="ARBA00022990"/>
    </source>
</evidence>
<dbReference type="OMA" id="SWIKINA"/>
<organism evidence="19">
    <name type="scientific">Harpegnathos saltator</name>
    <name type="common">Jerdon's jumping ant</name>
    <dbReference type="NCBI Taxonomy" id="610380"/>
    <lineage>
        <taxon>Eukaryota</taxon>
        <taxon>Metazoa</taxon>
        <taxon>Ecdysozoa</taxon>
        <taxon>Arthropoda</taxon>
        <taxon>Hexapoda</taxon>
        <taxon>Insecta</taxon>
        <taxon>Pterygota</taxon>
        <taxon>Neoptera</taxon>
        <taxon>Endopterygota</taxon>
        <taxon>Hymenoptera</taxon>
        <taxon>Apocrita</taxon>
        <taxon>Aculeata</taxon>
        <taxon>Formicoidea</taxon>
        <taxon>Formicidae</taxon>
        <taxon>Ponerinae</taxon>
        <taxon>Ponerini</taxon>
        <taxon>Harpegnathos</taxon>
    </lineage>
</organism>
<comment type="function">
    <text evidence="16">PPIases accelerate the folding of proteins. It catalyzes the cis-trans isomerization of proline imidic peptide bonds in oligopeptides. Acts as a regulatory subunit for serine/threonine-protein phosphatase 2A (PP2A). Modulates PP2A activity or substrate specificity, probably by inducing a conformational change in the catalytic subunit, a proposed direct target of the PPIase. Can reactivate inactive phosphatase PP2A-phosphatase methylesterase complexes (PP2A(i)) in presence of ATP and Mg(2+). Reversibly stimulates the variable phosphotyrosyl phosphatase activity of PP2A core heterodimer PP2A(D) in presence of ATP and Mg(2+) (in vitro). The phosphotyrosyl phosphatase activity is dependent of an ATPase activity of the PP2A(D):PPP2R4 complex. Is involved in apoptosis; the function appears to be independent from PP2A.</text>
</comment>
<dbReference type="InterPro" id="IPR043170">
    <property type="entry name" value="PTPA_C_lid"/>
</dbReference>
<dbReference type="GO" id="GO:0005524">
    <property type="term" value="F:ATP binding"/>
    <property type="evidence" value="ECO:0007669"/>
    <property type="project" value="UniProtKB-KW"/>
</dbReference>
<dbReference type="EC" id="5.2.1.8" evidence="5 17"/>
<dbReference type="GO" id="GO:0005737">
    <property type="term" value="C:cytoplasm"/>
    <property type="evidence" value="ECO:0007669"/>
    <property type="project" value="UniProtKB-SubCell"/>
</dbReference>
<keyword evidence="19" id="KW-1185">Reference proteome</keyword>
<dbReference type="InterPro" id="IPR004327">
    <property type="entry name" value="Phstyr_phstse_ac"/>
</dbReference>
<dbReference type="FunCoup" id="E2BD93">
    <property type="interactions" value="1506"/>
</dbReference>
<keyword evidence="13 17" id="KW-0413">Isomerase</keyword>
<accession>E2BD93</accession>
<dbReference type="EMBL" id="GL447585">
    <property type="protein sequence ID" value="EFN86321.1"/>
    <property type="molecule type" value="Genomic_DNA"/>
</dbReference>
<dbReference type="STRING" id="610380.E2BD93"/>
<comment type="similarity">
    <text evidence="4 17">Belongs to the PTPA-type PPIase family.</text>
</comment>
<dbReference type="Gene3D" id="1.20.120.1150">
    <property type="match status" value="1"/>
</dbReference>
<keyword evidence="6 17" id="KW-0963">Cytoplasm</keyword>
<keyword evidence="11" id="KW-0007">Acetylation</keyword>
<reference evidence="18 19" key="1">
    <citation type="journal article" date="2010" name="Science">
        <title>Genomic comparison of the ants Camponotus floridanus and Harpegnathos saltator.</title>
        <authorList>
            <person name="Bonasio R."/>
            <person name="Zhang G."/>
            <person name="Ye C."/>
            <person name="Mutti N.S."/>
            <person name="Fang X."/>
            <person name="Qin N."/>
            <person name="Donahue G."/>
            <person name="Yang P."/>
            <person name="Li Q."/>
            <person name="Li C."/>
            <person name="Zhang P."/>
            <person name="Huang Z."/>
            <person name="Berger S.L."/>
            <person name="Reinberg D."/>
            <person name="Wang J."/>
            <person name="Liebig J."/>
        </authorList>
    </citation>
    <scope>NUCLEOTIDE SEQUENCE [LARGE SCALE GENOMIC DNA]</scope>
    <source>
        <strain evidence="18 19">R22 G/1</strain>
    </source>
</reference>
<evidence type="ECO:0000256" key="3">
    <source>
        <dbReference type="ARBA" id="ARBA00004496"/>
    </source>
</evidence>
<evidence type="ECO:0000256" key="7">
    <source>
        <dbReference type="ARBA" id="ARBA00022723"/>
    </source>
</evidence>
<comment type="catalytic activity">
    <reaction evidence="1 17">
        <text>[protein]-peptidylproline (omega=180) = [protein]-peptidylproline (omega=0)</text>
        <dbReference type="Rhea" id="RHEA:16237"/>
        <dbReference type="Rhea" id="RHEA-COMP:10747"/>
        <dbReference type="Rhea" id="RHEA-COMP:10748"/>
        <dbReference type="ChEBI" id="CHEBI:83833"/>
        <dbReference type="ChEBI" id="CHEBI:83834"/>
        <dbReference type="EC" id="5.2.1.8"/>
    </reaction>
</comment>
<evidence type="ECO:0000256" key="6">
    <source>
        <dbReference type="ARBA" id="ARBA00022490"/>
    </source>
</evidence>
<evidence type="ECO:0000256" key="12">
    <source>
        <dbReference type="ARBA" id="ARBA00023110"/>
    </source>
</evidence>
<keyword evidence="8" id="KW-0547">Nucleotide-binding</keyword>
<evidence type="ECO:0000313" key="18">
    <source>
        <dbReference type="EMBL" id="EFN86321.1"/>
    </source>
</evidence>
<evidence type="ECO:0000256" key="8">
    <source>
        <dbReference type="ARBA" id="ARBA00022741"/>
    </source>
</evidence>
<sequence length="337" mass="38719">MSTPKFPIKEIQLLPDQHEFVVPKKGIKVPMDIGVWQKSEAYFEYLGFILALNEAVQGKALDVECLESPLVSTVVQMLNKFDEWITEIPPTEQPQRFGNKSFRTWHERLQQNGAEELKQVLPEKLHRAVPEIVQYLYESFGNPTRIDYGTGHEMAFLMFLCCMFKIGAFKEEDKVAVVIKVFNRYLELARRLQLIYRMEPAGSHGVWSLDDYQFVPFIWGSAQLIGHPRIEPRHFIDQGIIQSYSKKYMFLGCIEFISKVKIGPFAEHSNQLWNVSAVSSWSKVNSGLIKMYKAEVLSKFPVIQHVFFGSLLPLTPMNAPPKHRGAHLNESPSSKVE</sequence>
<dbReference type="OrthoDB" id="16120at2759"/>
<evidence type="ECO:0000256" key="14">
    <source>
        <dbReference type="ARBA" id="ARBA00023242"/>
    </source>
</evidence>
<evidence type="ECO:0000256" key="5">
    <source>
        <dbReference type="ARBA" id="ARBA00013194"/>
    </source>
</evidence>
<dbReference type="GO" id="GO:0007052">
    <property type="term" value="P:mitotic spindle organization"/>
    <property type="evidence" value="ECO:0007669"/>
    <property type="project" value="TreeGrafter"/>
</dbReference>
<evidence type="ECO:0000256" key="9">
    <source>
        <dbReference type="ARBA" id="ARBA00022840"/>
    </source>
</evidence>
<dbReference type="Proteomes" id="UP000008237">
    <property type="component" value="Unassembled WGS sequence"/>
</dbReference>
<evidence type="ECO:0000256" key="10">
    <source>
        <dbReference type="ARBA" id="ARBA00022842"/>
    </source>
</evidence>
<evidence type="ECO:0000256" key="13">
    <source>
        <dbReference type="ARBA" id="ARBA00023235"/>
    </source>
</evidence>
<dbReference type="PANTHER" id="PTHR10012">
    <property type="entry name" value="SERINE/THREONINE-PROTEIN PHOSPHATASE 2A REGULATORY SUBUNIT B"/>
    <property type="match status" value="1"/>
</dbReference>
<dbReference type="GO" id="GO:0008160">
    <property type="term" value="F:protein tyrosine phosphatase activator activity"/>
    <property type="evidence" value="ECO:0007669"/>
    <property type="project" value="TreeGrafter"/>
</dbReference>
<keyword evidence="10" id="KW-0460">Magnesium</keyword>
<dbReference type="InParanoid" id="E2BD93"/>
<evidence type="ECO:0000256" key="1">
    <source>
        <dbReference type="ARBA" id="ARBA00000971"/>
    </source>
</evidence>
<evidence type="ECO:0000256" key="16">
    <source>
        <dbReference type="ARBA" id="ARBA00054769"/>
    </source>
</evidence>
<dbReference type="Pfam" id="PF03095">
    <property type="entry name" value="PTPA"/>
    <property type="match status" value="1"/>
</dbReference>
<protein>
    <recommendedName>
        <fullName evidence="15 17">Serine/threonine-protein phosphatase 2A activator</fullName>
        <ecNumber evidence="5 17">5.2.1.8</ecNumber>
    </recommendedName>
    <alternativeName>
        <fullName evidence="17">Phosphotyrosyl phosphatase activator</fullName>
    </alternativeName>
</protein>
<evidence type="ECO:0000256" key="4">
    <source>
        <dbReference type="ARBA" id="ARBA00011019"/>
    </source>
</evidence>
<dbReference type="PIRSF" id="PIRSF016325">
    <property type="entry name" value="Phstyr_phstse_ac"/>
    <property type="match status" value="1"/>
</dbReference>
<dbReference type="SUPFAM" id="SSF140984">
    <property type="entry name" value="PTPA-like"/>
    <property type="match status" value="1"/>
</dbReference>
<dbReference type="InterPro" id="IPR037218">
    <property type="entry name" value="PTPA_sf"/>
</dbReference>
<keyword evidence="9" id="KW-0067">ATP-binding</keyword>
<dbReference type="GO" id="GO:0046872">
    <property type="term" value="F:metal ion binding"/>
    <property type="evidence" value="ECO:0007669"/>
    <property type="project" value="UniProtKB-KW"/>
</dbReference>
<evidence type="ECO:0000313" key="19">
    <source>
        <dbReference type="Proteomes" id="UP000008237"/>
    </source>
</evidence>
<gene>
    <name evidence="18" type="ORF">EAI_15589</name>
</gene>
<keyword evidence="12 17" id="KW-0697">Rotamase</keyword>
<dbReference type="GO" id="GO:0003755">
    <property type="term" value="F:peptidyl-prolyl cis-trans isomerase activity"/>
    <property type="evidence" value="ECO:0007669"/>
    <property type="project" value="UniProtKB-KW"/>
</dbReference>
<evidence type="ECO:0000256" key="2">
    <source>
        <dbReference type="ARBA" id="ARBA00004123"/>
    </source>
</evidence>
<dbReference type="PANTHER" id="PTHR10012:SF0">
    <property type="entry name" value="SERINE_THREONINE-PROTEIN PHOSPHATASE 2A ACTIVATOR"/>
    <property type="match status" value="1"/>
</dbReference>
<proteinExistence type="inferred from homology"/>
<dbReference type="CDD" id="cd04087">
    <property type="entry name" value="PTPA"/>
    <property type="match status" value="1"/>
</dbReference>
<evidence type="ECO:0000256" key="15">
    <source>
        <dbReference type="ARBA" id="ARBA00044786"/>
    </source>
</evidence>
<dbReference type="GO" id="GO:0005634">
    <property type="term" value="C:nucleus"/>
    <property type="evidence" value="ECO:0007669"/>
    <property type="project" value="UniProtKB-SubCell"/>
</dbReference>
<name>E2BD93_HARSA</name>
<keyword evidence="14" id="KW-0539">Nucleus</keyword>
<comment type="subcellular location">
    <subcellularLocation>
        <location evidence="3 17">Cytoplasm</location>
    </subcellularLocation>
    <subcellularLocation>
        <location evidence="2">Nucleus</location>
    </subcellularLocation>
</comment>
<dbReference type="AlphaFoldDB" id="E2BD93"/>
<dbReference type="FunFam" id="1.20.120.1150:FF:000001">
    <property type="entry name" value="Serine/threonine-protein phosphatase 2A activator"/>
    <property type="match status" value="1"/>
</dbReference>
<keyword evidence="7" id="KW-0479">Metal-binding</keyword>